<keyword evidence="4 9" id="KW-0547">Nucleotide-binding</keyword>
<gene>
    <name evidence="11" type="primary">asnB</name>
    <name evidence="11" type="ORF">E0486_16235</name>
</gene>
<sequence>MCGFAGIVSDQPQRAAALPLAAAIACLRHRGPEPAGTWTDASGRCRMAHGRLSIIDPDPRSRQPFSYGDRFTVAYNGELYNYVELRDELRAAGFSFRTASDTEVLCAAWAAWGPASLDRFDGAFAFALWDAREGRLYAARDRFGEKPFFFYFDGGTLLFASELKGLWALGVPRSANDRMAYNFLALGYTQNPADALETFFKDVSKLPAGHWLEYRPGAETLELNRFGDIAIEENEMSDEEAIGEFRRLFTESVQRRLRSDVPVGTSLSGGLDSASVAAICRSVASSAYTHKAFTAVFPGFEKDERRLSGLVAGHLGLEQHFVTIGDDEVPGLMDRVQAQQDEPVGSASALAQYAVFAAAKKEGVTVLLDGQGADETLAGYDKYYRWYWQELLRAGSFGKSGELEAARALGITETFGALSRLAARMPQFSASLQEGRRARAAARTPYLNPEWLRAQRPYFYYMLPSAFTLNGVLHYNTFSNGLEELLRLADRNSMAHSLEVRLPFLSADLVRFEFRLPARFKIREGRTKWLLRQAMKDLLPAEVLWQPRKTGFEPPQARWMALPAVQERIDAGRRKLVEAGVLDASVLQQKIQPHTAYAADGPDWKYWALYFMY</sequence>
<feature type="domain" description="Glutamine amidotransferase type-2" evidence="10">
    <location>
        <begin position="2"/>
        <end position="217"/>
    </location>
</feature>
<evidence type="ECO:0000313" key="12">
    <source>
        <dbReference type="Proteomes" id="UP000295164"/>
    </source>
</evidence>
<feature type="binding site" evidence="9">
    <location>
        <position position="101"/>
    </location>
    <ligand>
        <name>L-glutamine</name>
        <dbReference type="ChEBI" id="CHEBI:58359"/>
    </ligand>
</feature>
<keyword evidence="8" id="KW-0028">Amino-acid biosynthesis</keyword>
<evidence type="ECO:0000256" key="2">
    <source>
        <dbReference type="ARBA" id="ARBA00005752"/>
    </source>
</evidence>
<comment type="catalytic activity">
    <reaction evidence="7">
        <text>L-aspartate + L-glutamine + ATP + H2O = L-asparagine + L-glutamate + AMP + diphosphate + H(+)</text>
        <dbReference type="Rhea" id="RHEA:12228"/>
        <dbReference type="ChEBI" id="CHEBI:15377"/>
        <dbReference type="ChEBI" id="CHEBI:15378"/>
        <dbReference type="ChEBI" id="CHEBI:29985"/>
        <dbReference type="ChEBI" id="CHEBI:29991"/>
        <dbReference type="ChEBI" id="CHEBI:30616"/>
        <dbReference type="ChEBI" id="CHEBI:33019"/>
        <dbReference type="ChEBI" id="CHEBI:58048"/>
        <dbReference type="ChEBI" id="CHEBI:58359"/>
        <dbReference type="ChEBI" id="CHEBI:456215"/>
        <dbReference type="EC" id="6.3.5.4"/>
    </reaction>
</comment>
<evidence type="ECO:0000256" key="9">
    <source>
        <dbReference type="PIRSR" id="PIRSR001589-2"/>
    </source>
</evidence>
<evidence type="ECO:0000256" key="4">
    <source>
        <dbReference type="ARBA" id="ARBA00022741"/>
    </source>
</evidence>
<comment type="similarity">
    <text evidence="2">Belongs to the asparagine synthetase family.</text>
</comment>
<dbReference type="GO" id="GO:0005524">
    <property type="term" value="F:ATP binding"/>
    <property type="evidence" value="ECO:0007669"/>
    <property type="project" value="UniProtKB-KW"/>
</dbReference>
<evidence type="ECO:0000256" key="5">
    <source>
        <dbReference type="ARBA" id="ARBA00022840"/>
    </source>
</evidence>
<dbReference type="InterPro" id="IPR033738">
    <property type="entry name" value="AsnB_N"/>
</dbReference>
<dbReference type="PANTHER" id="PTHR43284">
    <property type="entry name" value="ASPARAGINE SYNTHETASE (GLUTAMINE-HYDROLYZING)"/>
    <property type="match status" value="1"/>
</dbReference>
<evidence type="ECO:0000259" key="10">
    <source>
        <dbReference type="PROSITE" id="PS51278"/>
    </source>
</evidence>
<dbReference type="GO" id="GO:0005829">
    <property type="term" value="C:cytosol"/>
    <property type="evidence" value="ECO:0007669"/>
    <property type="project" value="TreeGrafter"/>
</dbReference>
<dbReference type="Pfam" id="PF13537">
    <property type="entry name" value="GATase_7"/>
    <property type="match status" value="1"/>
</dbReference>
<keyword evidence="11" id="KW-0436">Ligase</keyword>
<dbReference type="SUPFAM" id="SSF52402">
    <property type="entry name" value="Adenine nucleotide alpha hydrolases-like"/>
    <property type="match status" value="1"/>
</dbReference>
<keyword evidence="6 8" id="KW-0315">Glutamine amidotransferase</keyword>
<dbReference type="InterPro" id="IPR017932">
    <property type="entry name" value="GATase_2_dom"/>
</dbReference>
<dbReference type="SUPFAM" id="SSF56235">
    <property type="entry name" value="N-terminal nucleophile aminohydrolases (Ntn hydrolases)"/>
    <property type="match status" value="1"/>
</dbReference>
<proteinExistence type="inferred from homology"/>
<organism evidence="11 12">
    <name type="scientific">Flaviaesturariibacter aridisoli</name>
    <dbReference type="NCBI Taxonomy" id="2545761"/>
    <lineage>
        <taxon>Bacteria</taxon>
        <taxon>Pseudomonadati</taxon>
        <taxon>Bacteroidota</taxon>
        <taxon>Chitinophagia</taxon>
        <taxon>Chitinophagales</taxon>
        <taxon>Chitinophagaceae</taxon>
        <taxon>Flaviaestuariibacter</taxon>
    </lineage>
</organism>
<dbReference type="InterPro" id="IPR006426">
    <property type="entry name" value="Asn_synth_AEB"/>
</dbReference>
<evidence type="ECO:0000256" key="3">
    <source>
        <dbReference type="ARBA" id="ARBA00012737"/>
    </source>
</evidence>
<dbReference type="AlphaFoldDB" id="A0A4R4DWL8"/>
<name>A0A4R4DWL8_9BACT</name>
<dbReference type="GO" id="GO:0004066">
    <property type="term" value="F:asparagine synthase (glutamine-hydrolyzing) activity"/>
    <property type="evidence" value="ECO:0007669"/>
    <property type="project" value="UniProtKB-EC"/>
</dbReference>
<evidence type="ECO:0000256" key="6">
    <source>
        <dbReference type="ARBA" id="ARBA00022962"/>
    </source>
</evidence>
<dbReference type="PIRSF" id="PIRSF001589">
    <property type="entry name" value="Asn_synthetase_glu-h"/>
    <property type="match status" value="1"/>
</dbReference>
<evidence type="ECO:0000256" key="1">
    <source>
        <dbReference type="ARBA" id="ARBA00005187"/>
    </source>
</evidence>
<dbReference type="InterPro" id="IPR029055">
    <property type="entry name" value="Ntn_hydrolases_N"/>
</dbReference>
<dbReference type="CDD" id="cd00712">
    <property type="entry name" value="AsnB"/>
    <property type="match status" value="1"/>
</dbReference>
<dbReference type="CDD" id="cd01991">
    <property type="entry name" value="Asn_synthase_B_C"/>
    <property type="match status" value="1"/>
</dbReference>
<dbReference type="EC" id="6.3.5.4" evidence="3"/>
<comment type="caution">
    <text evidence="11">The sequence shown here is derived from an EMBL/GenBank/DDBJ whole genome shotgun (WGS) entry which is preliminary data.</text>
</comment>
<dbReference type="Pfam" id="PF00733">
    <property type="entry name" value="Asn_synthase"/>
    <property type="match status" value="1"/>
</dbReference>
<feature type="active site" description="For GATase activity" evidence="8">
    <location>
        <position position="2"/>
    </location>
</feature>
<dbReference type="InterPro" id="IPR014729">
    <property type="entry name" value="Rossmann-like_a/b/a_fold"/>
</dbReference>
<dbReference type="Gene3D" id="3.40.50.620">
    <property type="entry name" value="HUPs"/>
    <property type="match status" value="1"/>
</dbReference>
<evidence type="ECO:0000256" key="8">
    <source>
        <dbReference type="PIRSR" id="PIRSR001589-1"/>
    </source>
</evidence>
<dbReference type="Gene3D" id="3.60.20.10">
    <property type="entry name" value="Glutamine Phosphoribosylpyrophosphate, subunit 1, domain 1"/>
    <property type="match status" value="1"/>
</dbReference>
<comment type="pathway">
    <text evidence="1">Amino-acid biosynthesis; L-asparagine biosynthesis; L-asparagine from L-aspartate (L-Gln route): step 1/1.</text>
</comment>
<dbReference type="Proteomes" id="UP000295164">
    <property type="component" value="Unassembled WGS sequence"/>
</dbReference>
<dbReference type="RefSeq" id="WP_131853695.1">
    <property type="nucleotide sequence ID" value="NZ_SKFH01000039.1"/>
</dbReference>
<dbReference type="GO" id="GO:0006529">
    <property type="term" value="P:asparagine biosynthetic process"/>
    <property type="evidence" value="ECO:0007669"/>
    <property type="project" value="UniProtKB-KW"/>
</dbReference>
<protein>
    <recommendedName>
        <fullName evidence="3">asparagine synthase (glutamine-hydrolyzing)</fullName>
        <ecNumber evidence="3">6.3.5.4</ecNumber>
    </recommendedName>
</protein>
<evidence type="ECO:0000313" key="11">
    <source>
        <dbReference type="EMBL" id="TCZ67086.1"/>
    </source>
</evidence>
<keyword evidence="8" id="KW-0061">Asparagine biosynthesis</keyword>
<dbReference type="InterPro" id="IPR051786">
    <property type="entry name" value="ASN_synthetase/amidase"/>
</dbReference>
<dbReference type="PROSITE" id="PS51278">
    <property type="entry name" value="GATASE_TYPE_2"/>
    <property type="match status" value="1"/>
</dbReference>
<reference evidence="11 12" key="1">
    <citation type="submission" date="2019-03" db="EMBL/GenBank/DDBJ databases">
        <authorList>
            <person name="Kim M.K.M."/>
        </authorList>
    </citation>
    <scope>NUCLEOTIDE SEQUENCE [LARGE SCALE GENOMIC DNA]</scope>
    <source>
        <strain evidence="11 12">17J68-15</strain>
    </source>
</reference>
<keyword evidence="12" id="KW-1185">Reference proteome</keyword>
<keyword evidence="5 9" id="KW-0067">ATP-binding</keyword>
<accession>A0A4R4DWL8</accession>
<dbReference type="OrthoDB" id="9763290at2"/>
<dbReference type="NCBIfam" id="TIGR01536">
    <property type="entry name" value="asn_synth_AEB"/>
    <property type="match status" value="1"/>
</dbReference>
<evidence type="ECO:0000256" key="7">
    <source>
        <dbReference type="ARBA" id="ARBA00048741"/>
    </source>
</evidence>
<dbReference type="PANTHER" id="PTHR43284:SF1">
    <property type="entry name" value="ASPARAGINE SYNTHETASE"/>
    <property type="match status" value="1"/>
</dbReference>
<dbReference type="InterPro" id="IPR001962">
    <property type="entry name" value="Asn_synthase"/>
</dbReference>
<dbReference type="EMBL" id="SKFH01000039">
    <property type="protein sequence ID" value="TCZ67086.1"/>
    <property type="molecule type" value="Genomic_DNA"/>
</dbReference>